<evidence type="ECO:0000313" key="3">
    <source>
        <dbReference type="Proteomes" id="UP001281003"/>
    </source>
</evidence>
<accession>A0AAE0PJ58</accession>
<keyword evidence="1" id="KW-0472">Membrane</keyword>
<keyword evidence="1" id="KW-0812">Transmembrane</keyword>
<dbReference type="AlphaFoldDB" id="A0AAE0PJ58"/>
<feature type="transmembrane region" description="Helical" evidence="1">
    <location>
        <begin position="20"/>
        <end position="43"/>
    </location>
</feature>
<protein>
    <submittedName>
        <fullName evidence="2">Uncharacterized protein</fullName>
    </submittedName>
</protein>
<proteinExistence type="predicted"/>
<sequence length="108" mass="11813">MRDVMAMSRAWELEVLYVPWIVVLGLGFLSSGVASSCMVHPLGSFPGALTSWKRSSMPGSTYWGSGHLGDLKEASRGQERCMFPLRLHATDPLECSMVSIEPTASFAF</sequence>
<organism evidence="2 3">
    <name type="scientific">Sordaria brevicollis</name>
    <dbReference type="NCBI Taxonomy" id="83679"/>
    <lineage>
        <taxon>Eukaryota</taxon>
        <taxon>Fungi</taxon>
        <taxon>Dikarya</taxon>
        <taxon>Ascomycota</taxon>
        <taxon>Pezizomycotina</taxon>
        <taxon>Sordariomycetes</taxon>
        <taxon>Sordariomycetidae</taxon>
        <taxon>Sordariales</taxon>
        <taxon>Sordariaceae</taxon>
        <taxon>Sordaria</taxon>
    </lineage>
</organism>
<comment type="caution">
    <text evidence="2">The sequence shown here is derived from an EMBL/GenBank/DDBJ whole genome shotgun (WGS) entry which is preliminary data.</text>
</comment>
<dbReference type="Proteomes" id="UP001281003">
    <property type="component" value="Unassembled WGS sequence"/>
</dbReference>
<evidence type="ECO:0000313" key="2">
    <source>
        <dbReference type="EMBL" id="KAK3400878.1"/>
    </source>
</evidence>
<keyword evidence="3" id="KW-1185">Reference proteome</keyword>
<evidence type="ECO:0000256" key="1">
    <source>
        <dbReference type="SAM" id="Phobius"/>
    </source>
</evidence>
<reference evidence="2" key="1">
    <citation type="journal article" date="2023" name="Mol. Phylogenet. Evol.">
        <title>Genome-scale phylogeny and comparative genomics of the fungal order Sordariales.</title>
        <authorList>
            <person name="Hensen N."/>
            <person name="Bonometti L."/>
            <person name="Westerberg I."/>
            <person name="Brannstrom I.O."/>
            <person name="Guillou S."/>
            <person name="Cros-Aarteil S."/>
            <person name="Calhoun S."/>
            <person name="Haridas S."/>
            <person name="Kuo A."/>
            <person name="Mondo S."/>
            <person name="Pangilinan J."/>
            <person name="Riley R."/>
            <person name="LaButti K."/>
            <person name="Andreopoulos B."/>
            <person name="Lipzen A."/>
            <person name="Chen C."/>
            <person name="Yan M."/>
            <person name="Daum C."/>
            <person name="Ng V."/>
            <person name="Clum A."/>
            <person name="Steindorff A."/>
            <person name="Ohm R.A."/>
            <person name="Martin F."/>
            <person name="Silar P."/>
            <person name="Natvig D.O."/>
            <person name="Lalanne C."/>
            <person name="Gautier V."/>
            <person name="Ament-Velasquez S.L."/>
            <person name="Kruys A."/>
            <person name="Hutchinson M.I."/>
            <person name="Powell A.J."/>
            <person name="Barry K."/>
            <person name="Miller A.N."/>
            <person name="Grigoriev I.V."/>
            <person name="Debuchy R."/>
            <person name="Gladieux P."/>
            <person name="Hiltunen Thoren M."/>
            <person name="Johannesson H."/>
        </authorList>
    </citation>
    <scope>NUCLEOTIDE SEQUENCE</scope>
    <source>
        <strain evidence="2">FGSC 1904</strain>
    </source>
</reference>
<name>A0AAE0PJ58_SORBR</name>
<gene>
    <name evidence="2" type="ORF">B0T20DRAFT_154139</name>
</gene>
<dbReference type="EMBL" id="JAUTDP010000003">
    <property type="protein sequence ID" value="KAK3400878.1"/>
    <property type="molecule type" value="Genomic_DNA"/>
</dbReference>
<keyword evidence="1" id="KW-1133">Transmembrane helix</keyword>
<reference evidence="2" key="2">
    <citation type="submission" date="2023-07" db="EMBL/GenBank/DDBJ databases">
        <authorList>
            <consortium name="Lawrence Berkeley National Laboratory"/>
            <person name="Haridas S."/>
            <person name="Hensen N."/>
            <person name="Bonometti L."/>
            <person name="Westerberg I."/>
            <person name="Brannstrom I.O."/>
            <person name="Guillou S."/>
            <person name="Cros-Aarteil S."/>
            <person name="Calhoun S."/>
            <person name="Kuo A."/>
            <person name="Mondo S."/>
            <person name="Pangilinan J."/>
            <person name="Riley R."/>
            <person name="LaButti K."/>
            <person name="Andreopoulos B."/>
            <person name="Lipzen A."/>
            <person name="Chen C."/>
            <person name="Yanf M."/>
            <person name="Daum C."/>
            <person name="Ng V."/>
            <person name="Clum A."/>
            <person name="Steindorff A."/>
            <person name="Ohm R."/>
            <person name="Martin F."/>
            <person name="Silar P."/>
            <person name="Natvig D."/>
            <person name="Lalanne C."/>
            <person name="Gautier V."/>
            <person name="Ament-velasquez S.L."/>
            <person name="Kruys A."/>
            <person name="Hutchinson M.I."/>
            <person name="Powell A.J."/>
            <person name="Barry K."/>
            <person name="Miller A.N."/>
            <person name="Grigoriev I.V."/>
            <person name="Debuchy R."/>
            <person name="Gladieux P."/>
            <person name="Thoren M.H."/>
            <person name="Johannesson H."/>
        </authorList>
    </citation>
    <scope>NUCLEOTIDE SEQUENCE</scope>
    <source>
        <strain evidence="2">FGSC 1904</strain>
    </source>
</reference>